<dbReference type="CDD" id="cd00383">
    <property type="entry name" value="trans_reg_C"/>
    <property type="match status" value="1"/>
</dbReference>
<dbReference type="InterPro" id="IPR039420">
    <property type="entry name" value="WalR-like"/>
</dbReference>
<feature type="DNA-binding region" description="OmpR/PhoB-type" evidence="7">
    <location>
        <begin position="134"/>
        <end position="233"/>
    </location>
</feature>
<feature type="modified residue" description="4-aspartylphosphate" evidence="6">
    <location>
        <position position="57"/>
    </location>
</feature>
<dbReference type="PROSITE" id="PS50110">
    <property type="entry name" value="RESPONSE_REGULATORY"/>
    <property type="match status" value="1"/>
</dbReference>
<keyword evidence="11" id="KW-1185">Reference proteome</keyword>
<dbReference type="InterPro" id="IPR001867">
    <property type="entry name" value="OmpR/PhoB-type_DNA-bd"/>
</dbReference>
<accession>A0ABY9TGI2</accession>
<dbReference type="InterPro" id="IPR001789">
    <property type="entry name" value="Sig_transdc_resp-reg_receiver"/>
</dbReference>
<evidence type="ECO:0000259" key="8">
    <source>
        <dbReference type="PROSITE" id="PS50110"/>
    </source>
</evidence>
<name>A0ABY9TGI2_9GAMM</name>
<evidence type="ECO:0000256" key="3">
    <source>
        <dbReference type="ARBA" id="ARBA00023015"/>
    </source>
</evidence>
<dbReference type="Proteomes" id="UP001248581">
    <property type="component" value="Chromosome"/>
</dbReference>
<dbReference type="PANTHER" id="PTHR48111:SF21">
    <property type="entry name" value="DNA-BINDING DUAL MASTER TRANSCRIPTIONAL REGULATOR RPAA"/>
    <property type="match status" value="1"/>
</dbReference>
<dbReference type="PANTHER" id="PTHR48111">
    <property type="entry name" value="REGULATOR OF RPOS"/>
    <property type="match status" value="1"/>
</dbReference>
<dbReference type="Gene3D" id="1.10.10.10">
    <property type="entry name" value="Winged helix-like DNA-binding domain superfamily/Winged helix DNA-binding domain"/>
    <property type="match status" value="1"/>
</dbReference>
<protein>
    <submittedName>
        <fullName evidence="10">Response regulator transcription factor</fullName>
    </submittedName>
</protein>
<reference evidence="11" key="1">
    <citation type="submission" date="2023-09" db="EMBL/GenBank/DDBJ databases">
        <authorList>
            <person name="Li S."/>
            <person name="Li X."/>
            <person name="Zhang C."/>
            <person name="Zhao Z."/>
        </authorList>
    </citation>
    <scope>NUCLEOTIDE SEQUENCE [LARGE SCALE GENOMIC DNA]</scope>
    <source>
        <strain evidence="11">SQ345</strain>
    </source>
</reference>
<gene>
    <name evidence="10" type="ORF">RI845_12710</name>
</gene>
<dbReference type="RefSeq" id="WP_348386538.1">
    <property type="nucleotide sequence ID" value="NZ_CP134146.1"/>
</dbReference>
<feature type="domain" description="Response regulatory" evidence="8">
    <location>
        <begin position="8"/>
        <end position="121"/>
    </location>
</feature>
<evidence type="ECO:0000256" key="2">
    <source>
        <dbReference type="ARBA" id="ARBA00023012"/>
    </source>
</evidence>
<evidence type="ECO:0000256" key="1">
    <source>
        <dbReference type="ARBA" id="ARBA00022553"/>
    </source>
</evidence>
<dbReference type="Pfam" id="PF00486">
    <property type="entry name" value="Trans_reg_C"/>
    <property type="match status" value="1"/>
</dbReference>
<keyword evidence="5" id="KW-0804">Transcription</keyword>
<evidence type="ECO:0000259" key="9">
    <source>
        <dbReference type="PROSITE" id="PS51755"/>
    </source>
</evidence>
<dbReference type="Gene3D" id="6.10.250.690">
    <property type="match status" value="1"/>
</dbReference>
<organism evidence="10 11">
    <name type="scientific">Thalassotalea nanhaiensis</name>
    <dbReference type="NCBI Taxonomy" id="3065648"/>
    <lineage>
        <taxon>Bacteria</taxon>
        <taxon>Pseudomonadati</taxon>
        <taxon>Pseudomonadota</taxon>
        <taxon>Gammaproteobacteria</taxon>
        <taxon>Alteromonadales</taxon>
        <taxon>Colwelliaceae</taxon>
        <taxon>Thalassotalea</taxon>
    </lineage>
</organism>
<keyword evidence="3" id="KW-0805">Transcription regulation</keyword>
<dbReference type="InterPro" id="IPR016032">
    <property type="entry name" value="Sig_transdc_resp-reg_C-effctor"/>
</dbReference>
<dbReference type="Pfam" id="PF00072">
    <property type="entry name" value="Response_reg"/>
    <property type="match status" value="1"/>
</dbReference>
<keyword evidence="1 6" id="KW-0597">Phosphoprotein</keyword>
<evidence type="ECO:0000313" key="10">
    <source>
        <dbReference type="EMBL" id="WNC67378.1"/>
    </source>
</evidence>
<dbReference type="SUPFAM" id="SSF46894">
    <property type="entry name" value="C-terminal effector domain of the bipartite response regulators"/>
    <property type="match status" value="1"/>
</dbReference>
<dbReference type="InterPro" id="IPR011006">
    <property type="entry name" value="CheY-like_superfamily"/>
</dbReference>
<dbReference type="SMART" id="SM00448">
    <property type="entry name" value="REC"/>
    <property type="match status" value="1"/>
</dbReference>
<sequence length="238" mass="27135">MTDNPLNKILLIEDDHKLGLKIKRFLEQHKYEVEWLNGGSLLGVDAKVNAFDVILCDIDLPDMSGFDICNQWRDKFNGVFIFITAFTDSECQIEGLEMGADDFIVKPFVPDVLLARIKAATRKLGKVSEESDEETPINLPGLSIIPAQLQVKVSDTLLTLTQQEFKILYLFARNFNYKVTREVISKIVMNREYDGFDRSVDVYVSKLRKKFNAITGNPYQINTLWGKGYVLKNLEADS</sequence>
<keyword evidence="2" id="KW-0902">Two-component regulatory system</keyword>
<keyword evidence="4 7" id="KW-0238">DNA-binding</keyword>
<dbReference type="SUPFAM" id="SSF52172">
    <property type="entry name" value="CheY-like"/>
    <property type="match status" value="1"/>
</dbReference>
<evidence type="ECO:0000256" key="6">
    <source>
        <dbReference type="PROSITE-ProRule" id="PRU00169"/>
    </source>
</evidence>
<dbReference type="PROSITE" id="PS51755">
    <property type="entry name" value="OMPR_PHOB"/>
    <property type="match status" value="1"/>
</dbReference>
<feature type="domain" description="OmpR/PhoB-type" evidence="9">
    <location>
        <begin position="134"/>
        <end position="233"/>
    </location>
</feature>
<proteinExistence type="predicted"/>
<dbReference type="InterPro" id="IPR036388">
    <property type="entry name" value="WH-like_DNA-bd_sf"/>
</dbReference>
<dbReference type="Gene3D" id="3.40.50.2300">
    <property type="match status" value="1"/>
</dbReference>
<dbReference type="SMART" id="SM00862">
    <property type="entry name" value="Trans_reg_C"/>
    <property type="match status" value="1"/>
</dbReference>
<evidence type="ECO:0000313" key="11">
    <source>
        <dbReference type="Proteomes" id="UP001248581"/>
    </source>
</evidence>
<evidence type="ECO:0000256" key="5">
    <source>
        <dbReference type="ARBA" id="ARBA00023163"/>
    </source>
</evidence>
<evidence type="ECO:0000256" key="7">
    <source>
        <dbReference type="PROSITE-ProRule" id="PRU01091"/>
    </source>
</evidence>
<evidence type="ECO:0000256" key="4">
    <source>
        <dbReference type="ARBA" id="ARBA00023125"/>
    </source>
</evidence>
<dbReference type="EMBL" id="CP134146">
    <property type="protein sequence ID" value="WNC67378.1"/>
    <property type="molecule type" value="Genomic_DNA"/>
</dbReference>